<keyword evidence="5 6" id="KW-0663">Pyridoxal phosphate</keyword>
<keyword evidence="4 6" id="KW-0808">Transferase</keyword>
<dbReference type="SUPFAM" id="SSF53383">
    <property type="entry name" value="PLP-dependent transferases"/>
    <property type="match status" value="1"/>
</dbReference>
<dbReference type="InterPro" id="IPR015424">
    <property type="entry name" value="PyrdxlP-dep_Trfase"/>
</dbReference>
<dbReference type="GO" id="GO:0030170">
    <property type="term" value="F:pyridoxal phosphate binding"/>
    <property type="evidence" value="ECO:0007669"/>
    <property type="project" value="UniProtKB-UniRule"/>
</dbReference>
<dbReference type="Proteomes" id="UP000669179">
    <property type="component" value="Unassembled WGS sequence"/>
</dbReference>
<dbReference type="PANTHER" id="PTHR43643:SF3">
    <property type="entry name" value="HISTIDINOL-PHOSPHATE AMINOTRANSFERASE"/>
    <property type="match status" value="1"/>
</dbReference>
<evidence type="ECO:0000256" key="5">
    <source>
        <dbReference type="ARBA" id="ARBA00022898"/>
    </source>
</evidence>
<evidence type="ECO:0000256" key="3">
    <source>
        <dbReference type="ARBA" id="ARBA00022576"/>
    </source>
</evidence>
<organism evidence="8 9">
    <name type="scientific">Actinomadura barringtoniae</name>
    <dbReference type="NCBI Taxonomy" id="1427535"/>
    <lineage>
        <taxon>Bacteria</taxon>
        <taxon>Bacillati</taxon>
        <taxon>Actinomycetota</taxon>
        <taxon>Actinomycetes</taxon>
        <taxon>Streptosporangiales</taxon>
        <taxon>Thermomonosporaceae</taxon>
        <taxon>Actinomadura</taxon>
    </lineage>
</organism>
<keyword evidence="9" id="KW-1185">Reference proteome</keyword>
<dbReference type="PROSITE" id="PS00599">
    <property type="entry name" value="AA_TRANSFER_CLASS_2"/>
    <property type="match status" value="1"/>
</dbReference>
<dbReference type="InterPro" id="IPR015421">
    <property type="entry name" value="PyrdxlP-dep_Trfase_major"/>
</dbReference>
<evidence type="ECO:0000256" key="1">
    <source>
        <dbReference type="ARBA" id="ARBA00001933"/>
    </source>
</evidence>
<evidence type="ECO:0000313" key="8">
    <source>
        <dbReference type="EMBL" id="MBO2449244.1"/>
    </source>
</evidence>
<evidence type="ECO:0000259" key="7">
    <source>
        <dbReference type="Pfam" id="PF00155"/>
    </source>
</evidence>
<dbReference type="NCBIfam" id="TIGR01141">
    <property type="entry name" value="hisC"/>
    <property type="match status" value="1"/>
</dbReference>
<keyword evidence="3 6" id="KW-0032">Aminotransferase</keyword>
<proteinExistence type="inferred from homology"/>
<comment type="cofactor">
    <cofactor evidence="1 6">
        <name>pyridoxal 5'-phosphate</name>
        <dbReference type="ChEBI" id="CHEBI:597326"/>
    </cofactor>
</comment>
<dbReference type="GO" id="GO:0004400">
    <property type="term" value="F:histidinol-phosphate transaminase activity"/>
    <property type="evidence" value="ECO:0007669"/>
    <property type="project" value="InterPro"/>
</dbReference>
<evidence type="ECO:0000313" key="9">
    <source>
        <dbReference type="Proteomes" id="UP000669179"/>
    </source>
</evidence>
<dbReference type="InterPro" id="IPR050106">
    <property type="entry name" value="HistidinolP_aminotransfase"/>
</dbReference>
<evidence type="ECO:0000256" key="4">
    <source>
        <dbReference type="ARBA" id="ARBA00022679"/>
    </source>
</evidence>
<sequence length="371" mass="40195">MRTTPASTWRTTVSEPTTPRFRSVLDRFVAYKPGKVVTSPDGRSFKLSSNESPHGPLPSVVKAITEAALTVNRYPDNNCTGLIEAISAKYGVPTSHIAVGCGSVGVTQMLLEAVAEPGAEVIYAWRSFEAYPLLVSLSGATSVQVELKDETHDLDAIADAITPETRLIFVCNPNNPTGTIVRGPELEAFLDRVPADCLVVLDEAYREYIRDDEVPDGLTLYPSRPNLVVLRTFSKAYGLAGLRIGFMVGHPAVAESVRKTFLPFSVNAVVQAAAIASLAATDELLERVENTVKERERVRNALIADGWTVPQTEANFVWLRLGDHTMDFSAACDAQGVSVRPFAGEGARISIGSPEENDAFLAVAHDFPHRL</sequence>
<evidence type="ECO:0000256" key="6">
    <source>
        <dbReference type="HAMAP-Rule" id="MF_01513"/>
    </source>
</evidence>
<dbReference type="InterPro" id="IPR024892">
    <property type="entry name" value="ArAT"/>
</dbReference>
<dbReference type="NCBIfam" id="NF002878">
    <property type="entry name" value="PRK03321.1"/>
    <property type="match status" value="1"/>
</dbReference>
<feature type="domain" description="Aminotransferase class I/classII large" evidence="7">
    <location>
        <begin position="45"/>
        <end position="361"/>
    </location>
</feature>
<dbReference type="GO" id="GO:0000105">
    <property type="term" value="P:L-histidine biosynthetic process"/>
    <property type="evidence" value="ECO:0007669"/>
    <property type="project" value="InterPro"/>
</dbReference>
<dbReference type="InterPro" id="IPR004839">
    <property type="entry name" value="Aminotransferase_I/II_large"/>
</dbReference>
<dbReference type="RefSeq" id="WP_208257112.1">
    <property type="nucleotide sequence ID" value="NZ_JAGEOJ010000007.1"/>
</dbReference>
<comment type="catalytic activity">
    <reaction evidence="6">
        <text>an aromatic L-alpha-amino acid + 2-oxoglutarate = an aromatic oxo-acid + L-glutamate</text>
        <dbReference type="Rhea" id="RHEA:17533"/>
        <dbReference type="ChEBI" id="CHEBI:16810"/>
        <dbReference type="ChEBI" id="CHEBI:29985"/>
        <dbReference type="ChEBI" id="CHEBI:73309"/>
        <dbReference type="ChEBI" id="CHEBI:84824"/>
        <dbReference type="EC" id="2.6.1.57"/>
    </reaction>
</comment>
<gene>
    <name evidence="8" type="primary">hisC</name>
    <name evidence="6" type="synonym">pat</name>
    <name evidence="8" type="ORF">J4573_19220</name>
</gene>
<dbReference type="CDD" id="cd00609">
    <property type="entry name" value="AAT_like"/>
    <property type="match status" value="1"/>
</dbReference>
<dbReference type="InterPro" id="IPR015422">
    <property type="entry name" value="PyrdxlP-dep_Trfase_small"/>
</dbReference>
<dbReference type="InterPro" id="IPR005861">
    <property type="entry name" value="HisP_aminotrans"/>
</dbReference>
<comment type="caution">
    <text evidence="8">The sequence shown here is derived from an EMBL/GenBank/DDBJ whole genome shotgun (WGS) entry which is preliminary data.</text>
</comment>
<dbReference type="Gene3D" id="3.40.640.10">
    <property type="entry name" value="Type I PLP-dependent aspartate aminotransferase-like (Major domain)"/>
    <property type="match status" value="1"/>
</dbReference>
<dbReference type="Gene3D" id="3.90.1150.10">
    <property type="entry name" value="Aspartate Aminotransferase, domain 1"/>
    <property type="match status" value="1"/>
</dbReference>
<dbReference type="EMBL" id="JAGEOJ010000007">
    <property type="protein sequence ID" value="MBO2449244.1"/>
    <property type="molecule type" value="Genomic_DNA"/>
</dbReference>
<dbReference type="Pfam" id="PF00155">
    <property type="entry name" value="Aminotran_1_2"/>
    <property type="match status" value="1"/>
</dbReference>
<dbReference type="HAMAP" id="MF_01023">
    <property type="entry name" value="HisC_aminotrans_2"/>
    <property type="match status" value="1"/>
</dbReference>
<dbReference type="AlphaFoldDB" id="A0A939T594"/>
<comment type="subunit">
    <text evidence="2 6">Homodimer.</text>
</comment>
<comment type="function">
    <text evidence="6">Aminotransferase that catalyzes the conversion of aromatic amino acids and 2-oxoglutarate into corresponding aromatic oxo acids and L-glutamate.</text>
</comment>
<feature type="modified residue" description="N6-(pyridoxal phosphate)lysine" evidence="6">
    <location>
        <position position="235"/>
    </location>
</feature>
<reference evidence="8" key="1">
    <citation type="submission" date="2021-03" db="EMBL/GenBank/DDBJ databases">
        <authorList>
            <person name="Kanchanasin P."/>
            <person name="Saeng-In P."/>
            <person name="Phongsopitanun W."/>
            <person name="Yuki M."/>
            <person name="Kudo T."/>
            <person name="Ohkuma M."/>
            <person name="Tanasupawat S."/>
        </authorList>
    </citation>
    <scope>NUCLEOTIDE SEQUENCE</scope>
    <source>
        <strain evidence="8">GKU 128</strain>
    </source>
</reference>
<evidence type="ECO:0000256" key="2">
    <source>
        <dbReference type="ARBA" id="ARBA00011738"/>
    </source>
</evidence>
<accession>A0A939T594</accession>
<dbReference type="PANTHER" id="PTHR43643">
    <property type="entry name" value="HISTIDINOL-PHOSPHATE AMINOTRANSFERASE 2"/>
    <property type="match status" value="1"/>
</dbReference>
<protein>
    <recommendedName>
        <fullName evidence="6">Aromatic amino acid aminotransferase</fullName>
        <shortName evidence="6">ArAT</shortName>
        <ecNumber evidence="6">2.6.1.57</ecNumber>
    </recommendedName>
</protein>
<dbReference type="HAMAP" id="MF_01513">
    <property type="entry name" value="Phe_aminotrans_2"/>
    <property type="match status" value="1"/>
</dbReference>
<comment type="similarity">
    <text evidence="6">Belongs to the class-II pyridoxal-phosphate-dependent aminotransferase family.</text>
</comment>
<dbReference type="EC" id="2.6.1.57" evidence="6"/>
<dbReference type="GO" id="GO:0008793">
    <property type="term" value="F:aromatic-amino-acid transaminase activity"/>
    <property type="evidence" value="ECO:0007669"/>
    <property type="project" value="UniProtKB-UniRule"/>
</dbReference>
<dbReference type="InterPro" id="IPR001917">
    <property type="entry name" value="Aminotrans_II_pyridoxalP_BS"/>
</dbReference>
<name>A0A939T594_9ACTN</name>